<dbReference type="KEGG" id="cgc:Cyagr_0752"/>
<dbReference type="EMBL" id="CP003495">
    <property type="protein sequence ID" value="AFY27939.1"/>
    <property type="molecule type" value="Genomic_DNA"/>
</dbReference>
<dbReference type="OrthoDB" id="9795612at2"/>
<dbReference type="Proteomes" id="UP000010388">
    <property type="component" value="Chromosome"/>
</dbReference>
<dbReference type="HOGENOM" id="CLU_1737510_0_0_3"/>
<proteinExistence type="predicted"/>
<dbReference type="STRING" id="292564.Cyagr_0752"/>
<dbReference type="Pfam" id="PF07963">
    <property type="entry name" value="N_methyl"/>
    <property type="match status" value="1"/>
</dbReference>
<keyword evidence="1" id="KW-0472">Membrane</keyword>
<gene>
    <name evidence="2" type="ordered locus">Cyagr_0752</name>
</gene>
<organism evidence="2 3">
    <name type="scientific">Cyanobium gracile (strain ATCC 27147 / PCC 6307)</name>
    <dbReference type="NCBI Taxonomy" id="292564"/>
    <lineage>
        <taxon>Bacteria</taxon>
        <taxon>Bacillati</taxon>
        <taxon>Cyanobacteriota</taxon>
        <taxon>Cyanophyceae</taxon>
        <taxon>Synechococcales</taxon>
        <taxon>Prochlorococcaceae</taxon>
        <taxon>Cyanobium</taxon>
    </lineage>
</organism>
<sequence>MPNPSSPFRRRRFFPPSYQRQARGWPAPVRTGFTLLELMVVVSIVGTISAVVLPNYLRARSSAEAGASIGESLGIAKNCAVGMISRIPTEGTEPRSGNAFTCDGTRQIVFFSRSWSGDATGVRCLSSVASRWTSSALFIVGQNGLVTCYL</sequence>
<dbReference type="InterPro" id="IPR012902">
    <property type="entry name" value="N_methyl_site"/>
</dbReference>
<accession>K9P5V8</accession>
<reference evidence="3" key="1">
    <citation type="journal article" date="2013" name="Proc. Natl. Acad. Sci. U.S.A.">
        <title>Improving the coverage of the cyanobacterial phylum using diversity-driven genome sequencing.</title>
        <authorList>
            <person name="Shih P.M."/>
            <person name="Wu D."/>
            <person name="Latifi A."/>
            <person name="Axen S.D."/>
            <person name="Fewer D.P."/>
            <person name="Talla E."/>
            <person name="Calteau A."/>
            <person name="Cai F."/>
            <person name="Tandeau de Marsac N."/>
            <person name="Rippka R."/>
            <person name="Herdman M."/>
            <person name="Sivonen K."/>
            <person name="Coursin T."/>
            <person name="Laurent T."/>
            <person name="Goodwin L."/>
            <person name="Nolan M."/>
            <person name="Davenport K.W."/>
            <person name="Han C.S."/>
            <person name="Rubin E.M."/>
            <person name="Eisen J.A."/>
            <person name="Woyke T."/>
            <person name="Gugger M."/>
            <person name="Kerfeld C.A."/>
        </authorList>
    </citation>
    <scope>NUCLEOTIDE SEQUENCE [LARGE SCALE GENOMIC DNA]</scope>
    <source>
        <strain evidence="3">ATCC 27147 / PCC 6307</strain>
    </source>
</reference>
<dbReference type="PROSITE" id="PS00409">
    <property type="entry name" value="PROKAR_NTER_METHYL"/>
    <property type="match status" value="1"/>
</dbReference>
<dbReference type="AlphaFoldDB" id="K9P5V8"/>
<evidence type="ECO:0000256" key="1">
    <source>
        <dbReference type="SAM" id="Phobius"/>
    </source>
</evidence>
<dbReference type="NCBIfam" id="TIGR02532">
    <property type="entry name" value="IV_pilin_GFxxxE"/>
    <property type="match status" value="1"/>
</dbReference>
<dbReference type="eggNOG" id="COG2165">
    <property type="taxonomic scope" value="Bacteria"/>
</dbReference>
<dbReference type="Gene3D" id="3.30.700.10">
    <property type="entry name" value="Glycoprotein, Type 4 Pilin"/>
    <property type="match status" value="1"/>
</dbReference>
<dbReference type="SUPFAM" id="SSF54523">
    <property type="entry name" value="Pili subunits"/>
    <property type="match status" value="1"/>
</dbReference>
<feature type="transmembrane region" description="Helical" evidence="1">
    <location>
        <begin position="33"/>
        <end position="53"/>
    </location>
</feature>
<dbReference type="InterPro" id="IPR045584">
    <property type="entry name" value="Pilin-like"/>
</dbReference>
<evidence type="ECO:0000313" key="3">
    <source>
        <dbReference type="Proteomes" id="UP000010388"/>
    </source>
</evidence>
<keyword evidence="1" id="KW-0812">Transmembrane</keyword>
<dbReference type="RefSeq" id="WP_015108393.1">
    <property type="nucleotide sequence ID" value="NC_019675.1"/>
</dbReference>
<protein>
    <submittedName>
        <fullName evidence="2">Prepilin-type N-terminal cleavage/methylation domain-containing protein</fullName>
    </submittedName>
</protein>
<keyword evidence="1" id="KW-1133">Transmembrane helix</keyword>
<name>K9P5V8_CYAGP</name>
<evidence type="ECO:0000313" key="2">
    <source>
        <dbReference type="EMBL" id="AFY27939.1"/>
    </source>
</evidence>